<accession>A0A2P6R790</accession>
<gene>
    <name evidence="2" type="ORF">RchiOBHm_Chr3g0455781</name>
</gene>
<dbReference type="EMBL" id="PDCK01000041">
    <property type="protein sequence ID" value="PRQ42269.1"/>
    <property type="molecule type" value="Genomic_DNA"/>
</dbReference>
<dbReference type="NCBIfam" id="TIGR01640">
    <property type="entry name" value="F_box_assoc_1"/>
    <property type="match status" value="1"/>
</dbReference>
<dbReference type="Pfam" id="PF00646">
    <property type="entry name" value="F-box"/>
    <property type="match status" value="1"/>
</dbReference>
<dbReference type="SUPFAM" id="SSF81383">
    <property type="entry name" value="F-box domain"/>
    <property type="match status" value="1"/>
</dbReference>
<evidence type="ECO:0000313" key="2">
    <source>
        <dbReference type="EMBL" id="PRQ42269.1"/>
    </source>
</evidence>
<dbReference type="OMA" id="NDEHHIH"/>
<dbReference type="PANTHER" id="PTHR31672">
    <property type="entry name" value="BNACNNG10540D PROTEIN"/>
    <property type="match status" value="1"/>
</dbReference>
<dbReference type="PANTHER" id="PTHR31672:SF13">
    <property type="entry name" value="F-BOX PROTEIN CPR30-LIKE"/>
    <property type="match status" value="1"/>
</dbReference>
<dbReference type="STRING" id="74649.A0A2P6R790"/>
<feature type="domain" description="F-box" evidence="1">
    <location>
        <begin position="1"/>
        <end position="41"/>
    </location>
</feature>
<dbReference type="Gene3D" id="1.20.1280.50">
    <property type="match status" value="1"/>
</dbReference>
<protein>
    <submittedName>
        <fullName evidence="2">Putative F-box domain-containing protein</fullName>
    </submittedName>
</protein>
<dbReference type="Proteomes" id="UP000238479">
    <property type="component" value="Chromosome 3"/>
</dbReference>
<sequence>MSEEIMVSILSILPPKSVMRFKCVRKSWYSLINNSSFIAKHLSNTMCNKHSTSILCKSCVLRDINTDEKEVVCSLISLSSNSNNDEHHIHSAVEDIHIPLSFGVTTRGQFKGDEVLLAVSIIGHCDGIICLVASLNIVLWNPAIKEFKILPNQCLPNGTLNSMAFGYDPKSKDYKFLNIVDPSEETLGEHRIVYDFPRIEVYTLSTDSWREMKTYSLETETTMFLCFTKLYFNGFCYWIGCEKQKDFMDYFDRDDEEWVRQVIHSFDMSTEVFDHILLPNSLYLYEPLALYFNMHVILWNESIALFGLYHWRS</sequence>
<proteinExistence type="predicted"/>
<dbReference type="InterPro" id="IPR006527">
    <property type="entry name" value="F-box-assoc_dom_typ1"/>
</dbReference>
<reference evidence="2 3" key="1">
    <citation type="journal article" date="2018" name="Nat. Genet.">
        <title>The Rosa genome provides new insights in the design of modern roses.</title>
        <authorList>
            <person name="Bendahmane M."/>
        </authorList>
    </citation>
    <scope>NUCLEOTIDE SEQUENCE [LARGE SCALE GENOMIC DNA]</scope>
    <source>
        <strain evidence="3">cv. Old Blush</strain>
    </source>
</reference>
<dbReference type="InterPro" id="IPR001810">
    <property type="entry name" value="F-box_dom"/>
</dbReference>
<organism evidence="2 3">
    <name type="scientific">Rosa chinensis</name>
    <name type="common">China rose</name>
    <dbReference type="NCBI Taxonomy" id="74649"/>
    <lineage>
        <taxon>Eukaryota</taxon>
        <taxon>Viridiplantae</taxon>
        <taxon>Streptophyta</taxon>
        <taxon>Embryophyta</taxon>
        <taxon>Tracheophyta</taxon>
        <taxon>Spermatophyta</taxon>
        <taxon>Magnoliopsida</taxon>
        <taxon>eudicotyledons</taxon>
        <taxon>Gunneridae</taxon>
        <taxon>Pentapetalae</taxon>
        <taxon>rosids</taxon>
        <taxon>fabids</taxon>
        <taxon>Rosales</taxon>
        <taxon>Rosaceae</taxon>
        <taxon>Rosoideae</taxon>
        <taxon>Rosoideae incertae sedis</taxon>
        <taxon>Rosa</taxon>
    </lineage>
</organism>
<evidence type="ECO:0000313" key="3">
    <source>
        <dbReference type="Proteomes" id="UP000238479"/>
    </source>
</evidence>
<dbReference type="InterPro" id="IPR017451">
    <property type="entry name" value="F-box-assoc_interact_dom"/>
</dbReference>
<dbReference type="Gramene" id="PRQ42269">
    <property type="protein sequence ID" value="PRQ42269"/>
    <property type="gene ID" value="RchiOBHm_Chr3g0455781"/>
</dbReference>
<keyword evidence="3" id="KW-1185">Reference proteome</keyword>
<dbReference type="InterPro" id="IPR050796">
    <property type="entry name" value="SCF_F-box_component"/>
</dbReference>
<dbReference type="Pfam" id="PF07734">
    <property type="entry name" value="FBA_1"/>
    <property type="match status" value="1"/>
</dbReference>
<comment type="caution">
    <text evidence="2">The sequence shown here is derived from an EMBL/GenBank/DDBJ whole genome shotgun (WGS) entry which is preliminary data.</text>
</comment>
<dbReference type="SMART" id="SM00256">
    <property type="entry name" value="FBOX"/>
    <property type="match status" value="1"/>
</dbReference>
<name>A0A2P6R790_ROSCH</name>
<dbReference type="OrthoDB" id="1166669at2759"/>
<dbReference type="AlphaFoldDB" id="A0A2P6R790"/>
<evidence type="ECO:0000259" key="1">
    <source>
        <dbReference type="SMART" id="SM00256"/>
    </source>
</evidence>
<dbReference type="InterPro" id="IPR036047">
    <property type="entry name" value="F-box-like_dom_sf"/>
</dbReference>